<feature type="domain" description="C2H2-type" evidence="5">
    <location>
        <begin position="351"/>
        <end position="378"/>
    </location>
</feature>
<sequence>MYPPMVSNDSIMSLEKFGASSSLQNRLPIVRAVTFLRKDATSEIIELNKFPEKGASIAKYVEIAESEGRLYSLDRHISASSWLKIVTLATDCHTNNILLIPSGKGVVMKTIRDIAPGELLFLWFSENLLLILNIPFLNPRNIQGQDRYICHICHTVFEYPNPLKLHVSLDCDRLDLNHLWNLLSRKISSLTNLCSPTPFRFQLTASRNMISPILIEPPNSHRSLNPSPTSSNQFSPSSSNQPSPGQISPHLLSSIYSIRHNLLNRQSAFKPYSYINGPGVLSGLCPSTANDDRQPVLERQPTTTHAAEIETIASNLGKSKEGHLCIYCGKVYSRKYGLKIHIRTHTGYKPLLCKYCHRPFGDPSNLNKHMRLHADAESPYKCEICSKILVRRRDLERHIKSKHQNNIDTISETSDDELDV</sequence>
<protein>
    <recommendedName>
        <fullName evidence="5">C2H2-type domain-containing protein</fullName>
    </recommendedName>
</protein>
<dbReference type="Pfam" id="PF00096">
    <property type="entry name" value="zf-C2H2"/>
    <property type="match status" value="3"/>
</dbReference>
<dbReference type="Pfam" id="PF21549">
    <property type="entry name" value="PRDM2_PR"/>
    <property type="match status" value="1"/>
</dbReference>
<organism evidence="6 7">
    <name type="scientific">Vespula vulgaris</name>
    <name type="common">Yellow jacket</name>
    <name type="synonym">Wasp</name>
    <dbReference type="NCBI Taxonomy" id="7454"/>
    <lineage>
        <taxon>Eukaryota</taxon>
        <taxon>Metazoa</taxon>
        <taxon>Ecdysozoa</taxon>
        <taxon>Arthropoda</taxon>
        <taxon>Hexapoda</taxon>
        <taxon>Insecta</taxon>
        <taxon>Pterygota</taxon>
        <taxon>Neoptera</taxon>
        <taxon>Endopterygota</taxon>
        <taxon>Hymenoptera</taxon>
        <taxon>Apocrita</taxon>
        <taxon>Aculeata</taxon>
        <taxon>Vespoidea</taxon>
        <taxon>Vespidae</taxon>
        <taxon>Vespinae</taxon>
        <taxon>Vespula</taxon>
    </lineage>
</organism>
<dbReference type="InterPro" id="IPR046341">
    <property type="entry name" value="SET_dom_sf"/>
</dbReference>
<dbReference type="GO" id="GO:0008170">
    <property type="term" value="F:N-methyltransferase activity"/>
    <property type="evidence" value="ECO:0007669"/>
    <property type="project" value="UniProtKB-ARBA"/>
</dbReference>
<dbReference type="GO" id="GO:0008757">
    <property type="term" value="F:S-adenosylmethionine-dependent methyltransferase activity"/>
    <property type="evidence" value="ECO:0007669"/>
    <property type="project" value="UniProtKB-ARBA"/>
</dbReference>
<evidence type="ECO:0000313" key="6">
    <source>
        <dbReference type="EMBL" id="KAF7400415.1"/>
    </source>
</evidence>
<comment type="caution">
    <text evidence="6">The sequence shown here is derived from an EMBL/GenBank/DDBJ whole genome shotgun (WGS) entry which is preliminary data.</text>
</comment>
<evidence type="ECO:0000256" key="2">
    <source>
        <dbReference type="ARBA" id="ARBA00023163"/>
    </source>
</evidence>
<evidence type="ECO:0000256" key="4">
    <source>
        <dbReference type="SAM" id="MobiDB-lite"/>
    </source>
</evidence>
<evidence type="ECO:0000256" key="3">
    <source>
        <dbReference type="PROSITE-ProRule" id="PRU00042"/>
    </source>
</evidence>
<keyword evidence="2" id="KW-0804">Transcription</keyword>
<dbReference type="GO" id="GO:0010468">
    <property type="term" value="P:regulation of gene expression"/>
    <property type="evidence" value="ECO:0007669"/>
    <property type="project" value="TreeGrafter"/>
</dbReference>
<dbReference type="GO" id="GO:0008270">
    <property type="term" value="F:zinc ion binding"/>
    <property type="evidence" value="ECO:0007669"/>
    <property type="project" value="UniProtKB-KW"/>
</dbReference>
<dbReference type="SMART" id="SM00355">
    <property type="entry name" value="ZnF_C2H2"/>
    <property type="match status" value="4"/>
</dbReference>
<gene>
    <name evidence="6" type="ORF">HZH66_005599</name>
</gene>
<dbReference type="PROSITE" id="PS50157">
    <property type="entry name" value="ZINC_FINGER_C2H2_2"/>
    <property type="match status" value="3"/>
</dbReference>
<dbReference type="FunFam" id="3.30.160.60:FF:000616">
    <property type="entry name" value="PR domain zinc finger protein 13"/>
    <property type="match status" value="1"/>
</dbReference>
<evidence type="ECO:0000313" key="7">
    <source>
        <dbReference type="Proteomes" id="UP000614350"/>
    </source>
</evidence>
<feature type="region of interest" description="Disordered" evidence="4">
    <location>
        <begin position="217"/>
        <end position="246"/>
    </location>
</feature>
<feature type="domain" description="C2H2-type" evidence="5">
    <location>
        <begin position="323"/>
        <end position="350"/>
    </location>
</feature>
<dbReference type="AlphaFoldDB" id="A0A834N952"/>
<dbReference type="EMBL" id="JACSEA010000005">
    <property type="protein sequence ID" value="KAF7400415.1"/>
    <property type="molecule type" value="Genomic_DNA"/>
</dbReference>
<proteinExistence type="predicted"/>
<dbReference type="GO" id="GO:0005634">
    <property type="term" value="C:nucleus"/>
    <property type="evidence" value="ECO:0007669"/>
    <property type="project" value="TreeGrafter"/>
</dbReference>
<dbReference type="PANTHER" id="PTHR16515">
    <property type="entry name" value="PR DOMAIN ZINC FINGER PROTEIN"/>
    <property type="match status" value="1"/>
</dbReference>
<evidence type="ECO:0000259" key="5">
    <source>
        <dbReference type="PROSITE" id="PS50157"/>
    </source>
</evidence>
<dbReference type="GO" id="GO:0008276">
    <property type="term" value="F:protein methyltransferase activity"/>
    <property type="evidence" value="ECO:0007669"/>
    <property type="project" value="UniProtKB-ARBA"/>
</dbReference>
<dbReference type="InterPro" id="IPR036236">
    <property type="entry name" value="Znf_C2H2_sf"/>
</dbReference>
<reference evidence="6" key="1">
    <citation type="journal article" date="2020" name="G3 (Bethesda)">
        <title>High-Quality Assemblies for Three Invasive Social Wasps from the &lt;i&gt;Vespula&lt;/i&gt; Genus.</title>
        <authorList>
            <person name="Harrop T.W.R."/>
            <person name="Guhlin J."/>
            <person name="McLaughlin G.M."/>
            <person name="Permina E."/>
            <person name="Stockwell P."/>
            <person name="Gilligan J."/>
            <person name="Le Lec M.F."/>
            <person name="Gruber M.A.M."/>
            <person name="Quinn O."/>
            <person name="Lovegrove M."/>
            <person name="Duncan E.J."/>
            <person name="Remnant E.J."/>
            <person name="Van Eeckhoven J."/>
            <person name="Graham B."/>
            <person name="Knapp R.A."/>
            <person name="Langford K.W."/>
            <person name="Kronenberg Z."/>
            <person name="Press M.O."/>
            <person name="Eacker S.M."/>
            <person name="Wilson-Rankin E.E."/>
            <person name="Purcell J."/>
            <person name="Lester P.J."/>
            <person name="Dearden P.K."/>
        </authorList>
    </citation>
    <scope>NUCLEOTIDE SEQUENCE</scope>
    <source>
        <strain evidence="6">Marl-1</strain>
    </source>
</reference>
<accession>A0A834N952</accession>
<dbReference type="Gene3D" id="3.30.160.60">
    <property type="entry name" value="Classic Zinc Finger"/>
    <property type="match status" value="3"/>
</dbReference>
<feature type="compositionally biased region" description="Low complexity" evidence="4">
    <location>
        <begin position="225"/>
        <end position="246"/>
    </location>
</feature>
<name>A0A834N952_VESVU</name>
<dbReference type="PANTHER" id="PTHR16515:SF21">
    <property type="entry name" value="PR DOMAIN ZINC FINGER PROTEIN 13"/>
    <property type="match status" value="1"/>
</dbReference>
<feature type="domain" description="C2H2-type" evidence="5">
    <location>
        <begin position="380"/>
        <end position="408"/>
    </location>
</feature>
<dbReference type="InterPro" id="IPR001214">
    <property type="entry name" value="SET_dom"/>
</dbReference>
<keyword evidence="7" id="KW-1185">Reference proteome</keyword>
<evidence type="ECO:0000256" key="1">
    <source>
        <dbReference type="ARBA" id="ARBA00023015"/>
    </source>
</evidence>
<dbReference type="PROSITE" id="PS00028">
    <property type="entry name" value="ZINC_FINGER_C2H2_1"/>
    <property type="match status" value="3"/>
</dbReference>
<dbReference type="InterPro" id="IPR013087">
    <property type="entry name" value="Znf_C2H2_type"/>
</dbReference>
<keyword evidence="1" id="KW-0805">Transcription regulation</keyword>
<dbReference type="Proteomes" id="UP000614350">
    <property type="component" value="Unassembled WGS sequence"/>
</dbReference>
<keyword evidence="3" id="KW-0862">Zinc</keyword>
<dbReference type="SUPFAM" id="SSF57667">
    <property type="entry name" value="beta-beta-alpha zinc fingers"/>
    <property type="match status" value="2"/>
</dbReference>
<keyword evidence="3" id="KW-0863">Zinc-finger</keyword>
<dbReference type="InterPro" id="IPR050331">
    <property type="entry name" value="Zinc_finger"/>
</dbReference>
<keyword evidence="3" id="KW-0479">Metal-binding</keyword>
<dbReference type="Gene3D" id="2.170.270.10">
    <property type="entry name" value="SET domain"/>
    <property type="match status" value="1"/>
</dbReference>